<evidence type="ECO:0000256" key="2">
    <source>
        <dbReference type="SAM" id="Phobius"/>
    </source>
</evidence>
<dbReference type="EMBL" id="JALLAZ020000532">
    <property type="protein sequence ID" value="KAL3793000.1"/>
    <property type="molecule type" value="Genomic_DNA"/>
</dbReference>
<keyword evidence="4" id="KW-1185">Reference proteome</keyword>
<feature type="transmembrane region" description="Helical" evidence="2">
    <location>
        <begin position="130"/>
        <end position="149"/>
    </location>
</feature>
<feature type="transmembrane region" description="Helical" evidence="2">
    <location>
        <begin position="161"/>
        <end position="181"/>
    </location>
</feature>
<dbReference type="AlphaFoldDB" id="A0ABD3PY53"/>
<name>A0ABD3PY53_9STRA</name>
<keyword evidence="2" id="KW-0812">Transmembrane</keyword>
<sequence>MPSVQSDAGANDRNVLGEKKDDNNDGEGNQVSSTARLAPDGVIHEAEPVRVCLLDSYGNQTNISTREHLKAAAALLKILDKRIGLGLDEETEVFPTTIDTPQKALLDEVKRFELFRSVIQHEDDLLNQRVSWIILAQSFLVAAFISNTSEDGSRDGDAMKFITAIVGLSTVIVTLPAILAAGRNIELQQQVYFSGIITEERCLELHGHGRRIMQCAGKKGEKFNMKEEQMKRLSEGHILPNMSFRGRGTVPILVTVMALSTVQVLGWLFLLTALLKGW</sequence>
<proteinExistence type="predicted"/>
<evidence type="ECO:0000256" key="1">
    <source>
        <dbReference type="SAM" id="MobiDB-lite"/>
    </source>
</evidence>
<dbReference type="Proteomes" id="UP001530315">
    <property type="component" value="Unassembled WGS sequence"/>
</dbReference>
<keyword evidence="2" id="KW-0472">Membrane</keyword>
<comment type="caution">
    <text evidence="3">The sequence shown here is derived from an EMBL/GenBank/DDBJ whole genome shotgun (WGS) entry which is preliminary data.</text>
</comment>
<feature type="region of interest" description="Disordered" evidence="1">
    <location>
        <begin position="1"/>
        <end position="39"/>
    </location>
</feature>
<organism evidence="3 4">
    <name type="scientific">Stephanodiscus triporus</name>
    <dbReference type="NCBI Taxonomy" id="2934178"/>
    <lineage>
        <taxon>Eukaryota</taxon>
        <taxon>Sar</taxon>
        <taxon>Stramenopiles</taxon>
        <taxon>Ochrophyta</taxon>
        <taxon>Bacillariophyta</taxon>
        <taxon>Coscinodiscophyceae</taxon>
        <taxon>Thalassiosirophycidae</taxon>
        <taxon>Stephanodiscales</taxon>
        <taxon>Stephanodiscaceae</taxon>
        <taxon>Stephanodiscus</taxon>
    </lineage>
</organism>
<protein>
    <recommendedName>
        <fullName evidence="5">SMODS and SLOG-associating 2TM effector domain-containing protein</fullName>
    </recommendedName>
</protein>
<feature type="transmembrane region" description="Helical" evidence="2">
    <location>
        <begin position="252"/>
        <end position="275"/>
    </location>
</feature>
<evidence type="ECO:0000313" key="4">
    <source>
        <dbReference type="Proteomes" id="UP001530315"/>
    </source>
</evidence>
<gene>
    <name evidence="3" type="ORF">ACHAW5_009184</name>
</gene>
<accession>A0ABD3PY53</accession>
<feature type="compositionally biased region" description="Polar residues" evidence="1">
    <location>
        <begin position="26"/>
        <end position="35"/>
    </location>
</feature>
<evidence type="ECO:0008006" key="5">
    <source>
        <dbReference type="Google" id="ProtNLM"/>
    </source>
</evidence>
<evidence type="ECO:0000313" key="3">
    <source>
        <dbReference type="EMBL" id="KAL3793000.1"/>
    </source>
</evidence>
<reference evidence="3 4" key="1">
    <citation type="submission" date="2024-10" db="EMBL/GenBank/DDBJ databases">
        <title>Updated reference genomes for cyclostephanoid diatoms.</title>
        <authorList>
            <person name="Roberts W.R."/>
            <person name="Alverson A.J."/>
        </authorList>
    </citation>
    <scope>NUCLEOTIDE SEQUENCE [LARGE SCALE GENOMIC DNA]</scope>
    <source>
        <strain evidence="3 4">AJA276-08</strain>
    </source>
</reference>
<keyword evidence="2" id="KW-1133">Transmembrane helix</keyword>